<dbReference type="KEGG" id="ccam:M5D45_04170"/>
<feature type="signal peptide" evidence="1">
    <location>
        <begin position="1"/>
        <end position="28"/>
    </location>
</feature>
<sequence length="153" mass="17348">MPTTMQKIIVGAIAFATLSLSLALSSQADRRLDYLASQRDIRWIGNLAEALQIMHITDRPGMVGIMADRNNIKNLVDAETSEELSSYNSIHFLTLRPSAECINNVHQKKIQLIDEFGRMGQLRWTNEQRINELTGQTKEYIALIEKCKDVISE</sequence>
<organism evidence="2 3">
    <name type="scientific">Cupriavidus campinensis</name>
    <dbReference type="NCBI Taxonomy" id="151783"/>
    <lineage>
        <taxon>Bacteria</taxon>
        <taxon>Pseudomonadati</taxon>
        <taxon>Pseudomonadota</taxon>
        <taxon>Betaproteobacteria</taxon>
        <taxon>Burkholderiales</taxon>
        <taxon>Burkholderiaceae</taxon>
        <taxon>Cupriavidus</taxon>
    </lineage>
</organism>
<protein>
    <submittedName>
        <fullName evidence="2">Uncharacterized protein</fullName>
    </submittedName>
</protein>
<dbReference type="EMBL" id="CP097330">
    <property type="protein sequence ID" value="URF05041.1"/>
    <property type="molecule type" value="Genomic_DNA"/>
</dbReference>
<evidence type="ECO:0000313" key="2">
    <source>
        <dbReference type="EMBL" id="URF05041.1"/>
    </source>
</evidence>
<dbReference type="RefSeq" id="WP_250025115.1">
    <property type="nucleotide sequence ID" value="NZ_CP097330.1"/>
</dbReference>
<evidence type="ECO:0000313" key="3">
    <source>
        <dbReference type="Proteomes" id="UP001056132"/>
    </source>
</evidence>
<feature type="chain" id="PRO_5041938661" evidence="1">
    <location>
        <begin position="29"/>
        <end position="153"/>
    </location>
</feature>
<keyword evidence="1" id="KW-0732">Signal</keyword>
<gene>
    <name evidence="2" type="ORF">M5D45_04170</name>
</gene>
<reference evidence="2" key="2">
    <citation type="submission" date="2022-05" db="EMBL/GenBank/DDBJ databases">
        <authorList>
            <person name="Kunte H.-J."/>
        </authorList>
    </citation>
    <scope>NUCLEOTIDE SEQUENCE</scope>
    <source>
        <strain evidence="2">G5</strain>
    </source>
</reference>
<name>A0AAE9I2C9_9BURK</name>
<accession>A0AAE9I2C9</accession>
<dbReference type="AlphaFoldDB" id="A0AAE9I2C9"/>
<dbReference type="Proteomes" id="UP001056132">
    <property type="component" value="Chromosome 1"/>
</dbReference>
<reference evidence="2" key="1">
    <citation type="journal article" date="2022" name="Microbiol. Resour. Announc.">
        <title>Genome Sequence of Cupriavidus campinensis Strain G5, a Member of a Bacterial Consortium Capable of Polyethylene Degradation.</title>
        <authorList>
            <person name="Schneider B."/>
            <person name="Pfeiffer F."/>
            <person name="Dyall-Smith M."/>
            <person name="Kunte H.J."/>
        </authorList>
    </citation>
    <scope>NUCLEOTIDE SEQUENCE</scope>
    <source>
        <strain evidence="2">G5</strain>
    </source>
</reference>
<proteinExistence type="predicted"/>
<evidence type="ECO:0000256" key="1">
    <source>
        <dbReference type="SAM" id="SignalP"/>
    </source>
</evidence>